<dbReference type="NCBIfam" id="NF003661">
    <property type="entry name" value="PRK05291.1-3"/>
    <property type="match status" value="1"/>
</dbReference>
<dbReference type="InterPro" id="IPR004520">
    <property type="entry name" value="GTPase_MnmE"/>
</dbReference>
<evidence type="ECO:0000256" key="4">
    <source>
        <dbReference type="ARBA" id="ARBA00022801"/>
    </source>
</evidence>
<evidence type="ECO:0000256" key="7">
    <source>
        <dbReference type="HAMAP-Rule" id="MF_00379"/>
    </source>
</evidence>
<feature type="binding site" evidence="7">
    <location>
        <position position="78"/>
    </location>
    <ligand>
        <name>(6S)-5-formyl-5,6,7,8-tetrahydrofolate</name>
        <dbReference type="ChEBI" id="CHEBI:57457"/>
    </ligand>
</feature>
<keyword evidence="6 7" id="KW-0342">GTP-binding</keyword>
<keyword evidence="11" id="KW-1185">Reference proteome</keyword>
<evidence type="ECO:0000259" key="9">
    <source>
        <dbReference type="PROSITE" id="PS51709"/>
    </source>
</evidence>
<comment type="caution">
    <text evidence="7">Lacks conserved residue(s) required for the propagation of feature annotation.</text>
</comment>
<evidence type="ECO:0000256" key="1">
    <source>
        <dbReference type="ARBA" id="ARBA00011043"/>
    </source>
</evidence>
<keyword evidence="4 7" id="KW-0378">Hydrolase</keyword>
<feature type="domain" description="TrmE-type G" evidence="9">
    <location>
        <begin position="214"/>
        <end position="357"/>
    </location>
</feature>
<dbReference type="InterPro" id="IPR027266">
    <property type="entry name" value="TrmE/GcvT-like"/>
</dbReference>
<dbReference type="Gene3D" id="3.40.50.300">
    <property type="entry name" value="P-loop containing nucleotide triphosphate hydrolases"/>
    <property type="match status" value="1"/>
</dbReference>
<dbReference type="NCBIfam" id="TIGR00450">
    <property type="entry name" value="mnmE_trmE_thdF"/>
    <property type="match status" value="1"/>
</dbReference>
<evidence type="ECO:0000313" key="10">
    <source>
        <dbReference type="EMBL" id="TPE52552.1"/>
    </source>
</evidence>
<dbReference type="InterPro" id="IPR027417">
    <property type="entry name" value="P-loop_NTPase"/>
</dbReference>
<dbReference type="EC" id="3.6.-.-" evidence="7"/>
<evidence type="ECO:0000256" key="5">
    <source>
        <dbReference type="ARBA" id="ARBA00022958"/>
    </source>
</evidence>
<feature type="binding site" evidence="7">
    <location>
        <position position="248"/>
    </location>
    <ligand>
        <name>K(+)</name>
        <dbReference type="ChEBI" id="CHEBI:29103"/>
    </ligand>
</feature>
<keyword evidence="7" id="KW-0460">Magnesium</keyword>
<feature type="binding site" evidence="7">
    <location>
        <position position="228"/>
    </location>
    <ligand>
        <name>Mg(2+)</name>
        <dbReference type="ChEBI" id="CHEBI:18420"/>
    </ligand>
</feature>
<feature type="binding site" evidence="7">
    <location>
        <position position="249"/>
    </location>
    <ligand>
        <name>Mg(2+)</name>
        <dbReference type="ChEBI" id="CHEBI:18420"/>
    </ligand>
</feature>
<dbReference type="SUPFAM" id="SSF103025">
    <property type="entry name" value="Folate-binding domain"/>
    <property type="match status" value="1"/>
</dbReference>
<dbReference type="GO" id="GO:0005525">
    <property type="term" value="F:GTP binding"/>
    <property type="evidence" value="ECO:0007669"/>
    <property type="project" value="UniProtKB-UniRule"/>
</dbReference>
<dbReference type="Gene3D" id="1.20.120.430">
    <property type="entry name" value="tRNA modification GTPase MnmE domain 2"/>
    <property type="match status" value="1"/>
</dbReference>
<dbReference type="GO" id="GO:0030488">
    <property type="term" value="P:tRNA methylation"/>
    <property type="evidence" value="ECO:0007669"/>
    <property type="project" value="TreeGrafter"/>
</dbReference>
<dbReference type="PANTHER" id="PTHR42714:SF2">
    <property type="entry name" value="TRNA MODIFICATION GTPASE GTPBP3, MITOCHONDRIAL"/>
    <property type="match status" value="1"/>
</dbReference>
<dbReference type="HAMAP" id="MF_00379">
    <property type="entry name" value="GTPase_MnmE"/>
    <property type="match status" value="1"/>
</dbReference>
<dbReference type="PANTHER" id="PTHR42714">
    <property type="entry name" value="TRNA MODIFICATION GTPASE GTPBP3"/>
    <property type="match status" value="1"/>
</dbReference>
<proteinExistence type="inferred from homology"/>
<evidence type="ECO:0000313" key="11">
    <source>
        <dbReference type="Proteomes" id="UP000319255"/>
    </source>
</evidence>
<feature type="binding site" evidence="7">
    <location>
        <begin position="224"/>
        <end position="229"/>
    </location>
    <ligand>
        <name>GTP</name>
        <dbReference type="ChEBI" id="CHEBI:37565"/>
    </ligand>
</feature>
<dbReference type="InterPro" id="IPR018948">
    <property type="entry name" value="GTP-bd_TrmE_N"/>
</dbReference>
<dbReference type="CDD" id="cd14858">
    <property type="entry name" value="TrmE_N"/>
    <property type="match status" value="1"/>
</dbReference>
<dbReference type="OrthoDB" id="9805918at2"/>
<feature type="binding site" evidence="7">
    <location>
        <position position="243"/>
    </location>
    <ligand>
        <name>K(+)</name>
        <dbReference type="ChEBI" id="CHEBI:29103"/>
    </ligand>
</feature>
<organism evidence="10 11">
    <name type="scientific">Amaricoccus solimangrovi</name>
    <dbReference type="NCBI Taxonomy" id="2589815"/>
    <lineage>
        <taxon>Bacteria</taxon>
        <taxon>Pseudomonadati</taxon>
        <taxon>Pseudomonadota</taxon>
        <taxon>Alphaproteobacteria</taxon>
        <taxon>Rhodobacterales</taxon>
        <taxon>Paracoccaceae</taxon>
        <taxon>Amaricoccus</taxon>
    </lineage>
</organism>
<dbReference type="AlphaFoldDB" id="A0A501WUY7"/>
<dbReference type="SUPFAM" id="SSF52540">
    <property type="entry name" value="P-loop containing nucleoside triphosphate hydrolases"/>
    <property type="match status" value="1"/>
</dbReference>
<comment type="subcellular location">
    <subcellularLocation>
        <location evidence="7">Cytoplasm</location>
    </subcellularLocation>
</comment>
<protein>
    <recommendedName>
        <fullName evidence="7">tRNA modification GTPase MnmE</fullName>
        <ecNumber evidence="7">3.6.-.-</ecNumber>
    </recommendedName>
</protein>
<dbReference type="FunFam" id="3.30.1360.120:FF:000007">
    <property type="entry name" value="tRNA modification GTPase GTPBP3, mitochondrial"/>
    <property type="match status" value="1"/>
</dbReference>
<dbReference type="Pfam" id="PF10396">
    <property type="entry name" value="TrmE_N"/>
    <property type="match status" value="1"/>
</dbReference>
<keyword evidence="7" id="KW-0963">Cytoplasm</keyword>
<dbReference type="PROSITE" id="PS51709">
    <property type="entry name" value="G_TRME"/>
    <property type="match status" value="1"/>
</dbReference>
<keyword evidence="5 7" id="KW-0630">Potassium</keyword>
<dbReference type="Pfam" id="PF12631">
    <property type="entry name" value="MnmE_helical"/>
    <property type="match status" value="1"/>
</dbReference>
<dbReference type="InterPro" id="IPR005225">
    <property type="entry name" value="Small_GTP-bd"/>
</dbReference>
<comment type="function">
    <text evidence="7">Exhibits a very high intrinsic GTPase hydrolysis rate. Involved in the addition of a carboxymethylaminomethyl (cmnm) group at the wobble position (U34) of certain tRNAs, forming tRNA-cmnm(5)s(2)U34.</text>
</comment>
<evidence type="ECO:0000256" key="3">
    <source>
        <dbReference type="ARBA" id="ARBA00022741"/>
    </source>
</evidence>
<keyword evidence="2 7" id="KW-0819">tRNA processing</keyword>
<evidence type="ECO:0000256" key="8">
    <source>
        <dbReference type="RuleBase" id="RU003313"/>
    </source>
</evidence>
<dbReference type="InterPro" id="IPR025867">
    <property type="entry name" value="MnmE_helical"/>
</dbReference>
<gene>
    <name evidence="7 10" type="primary">mnmE</name>
    <name evidence="7" type="synonym">trmE</name>
    <name evidence="10" type="ORF">FJM51_05060</name>
</gene>
<comment type="subunit">
    <text evidence="7">Homodimer. Heterotetramer of two MnmE and two MnmG subunits.</text>
</comment>
<dbReference type="GO" id="GO:0046872">
    <property type="term" value="F:metal ion binding"/>
    <property type="evidence" value="ECO:0007669"/>
    <property type="project" value="UniProtKB-KW"/>
</dbReference>
<feature type="binding site" evidence="7">
    <location>
        <position position="224"/>
    </location>
    <ligand>
        <name>K(+)</name>
        <dbReference type="ChEBI" id="CHEBI:29103"/>
    </ligand>
</feature>
<dbReference type="CDD" id="cd04164">
    <property type="entry name" value="trmE"/>
    <property type="match status" value="1"/>
</dbReference>
<accession>A0A501WUY7</accession>
<dbReference type="Pfam" id="PF01926">
    <property type="entry name" value="MMR_HSR1"/>
    <property type="match status" value="1"/>
</dbReference>
<keyword evidence="3 7" id="KW-0547">Nucleotide-binding</keyword>
<dbReference type="Proteomes" id="UP000319255">
    <property type="component" value="Unassembled WGS sequence"/>
</dbReference>
<feature type="binding site" evidence="7">
    <location>
        <position position="118"/>
    </location>
    <ligand>
        <name>(6S)-5-formyl-5,6,7,8-tetrahydrofolate</name>
        <dbReference type="ChEBI" id="CHEBI:57457"/>
    </ligand>
</feature>
<evidence type="ECO:0000256" key="2">
    <source>
        <dbReference type="ARBA" id="ARBA00022694"/>
    </source>
</evidence>
<feature type="binding site" evidence="7">
    <location>
        <position position="21"/>
    </location>
    <ligand>
        <name>(6S)-5-formyl-5,6,7,8-tetrahydrofolate</name>
        <dbReference type="ChEBI" id="CHEBI:57457"/>
    </ligand>
</feature>
<dbReference type="Gene3D" id="3.30.1360.120">
    <property type="entry name" value="Probable tRNA modification gtpase trme, domain 1"/>
    <property type="match status" value="1"/>
</dbReference>
<dbReference type="InterPro" id="IPR006073">
    <property type="entry name" value="GTP-bd"/>
</dbReference>
<name>A0A501WUY7_9RHOB</name>
<comment type="caution">
    <text evidence="10">The sequence shown here is derived from an EMBL/GenBank/DDBJ whole genome shotgun (WGS) entry which is preliminary data.</text>
</comment>
<dbReference type="RefSeq" id="WP_140453035.1">
    <property type="nucleotide sequence ID" value="NZ_VFRP01000003.1"/>
</dbReference>
<feature type="binding site" evidence="7">
    <location>
        <position position="245"/>
    </location>
    <ligand>
        <name>K(+)</name>
        <dbReference type="ChEBI" id="CHEBI:29103"/>
    </ligand>
</feature>
<dbReference type="InterPro" id="IPR027368">
    <property type="entry name" value="MnmE_dom2"/>
</dbReference>
<dbReference type="NCBIfam" id="TIGR00231">
    <property type="entry name" value="small_GTP"/>
    <property type="match status" value="1"/>
</dbReference>
<comment type="similarity">
    <text evidence="1 7 8">Belongs to the TRAFAC class TrmE-Era-EngA-EngB-Septin-like GTPase superfamily. TrmE GTPase family.</text>
</comment>
<dbReference type="GO" id="GO:0002098">
    <property type="term" value="P:tRNA wobble uridine modification"/>
    <property type="evidence" value="ECO:0007669"/>
    <property type="project" value="TreeGrafter"/>
</dbReference>
<dbReference type="SUPFAM" id="SSF116878">
    <property type="entry name" value="TrmE connector domain"/>
    <property type="match status" value="1"/>
</dbReference>
<dbReference type="GO" id="GO:0003924">
    <property type="term" value="F:GTPase activity"/>
    <property type="evidence" value="ECO:0007669"/>
    <property type="project" value="UniProtKB-UniRule"/>
</dbReference>
<feature type="binding site" evidence="7">
    <location>
        <begin position="243"/>
        <end position="249"/>
    </location>
    <ligand>
        <name>GTP</name>
        <dbReference type="ChEBI" id="CHEBI:37565"/>
    </ligand>
</feature>
<dbReference type="EMBL" id="VFRP01000003">
    <property type="protein sequence ID" value="TPE52552.1"/>
    <property type="molecule type" value="Genomic_DNA"/>
</dbReference>
<dbReference type="GO" id="GO:0005737">
    <property type="term" value="C:cytoplasm"/>
    <property type="evidence" value="ECO:0007669"/>
    <property type="project" value="UniProtKB-SubCell"/>
</dbReference>
<sequence>MTDTIYAQASARGRAGVAVIRISGPGAFATLEDLTGPRPADRTAALRRVRAPDGEVVDHALTLCFPGPASFTGEDVAELQVHGGPAICAAVLDLIGGRPGTRLAEPGEFTRRALLNGRLDLAQVEGLGDMLAAETEAQRRQAARLMSGALSGQAARWREALVRALAFVEASIDFVDDAVPDDVLQAVMADLEGLSADLRAAVKGAGIAERIREGFEIALVGAPNVGKSTLLNALAGREAAITSAVAGTTRDVIEVRMDLGGLPVTLLDMAGLRVTEDTVERMGVDRARGRADRADLRVFLVEASGEVEQLGVASQPGDVVVRAKADLARARPGALAVSGVTGAGIRDLLAAVRQELEKRVQASSGISHRRQAVAIGRAAEAVDQGLAQIRNDRPEIGAAELHRAVRALDFLVGKVDVDAILDKVFESFCLGK</sequence>
<dbReference type="InterPro" id="IPR031168">
    <property type="entry name" value="G_TrmE"/>
</dbReference>
<evidence type="ECO:0000256" key="6">
    <source>
        <dbReference type="ARBA" id="ARBA00023134"/>
    </source>
</evidence>
<keyword evidence="7" id="KW-0479">Metal-binding</keyword>
<comment type="cofactor">
    <cofactor evidence="7">
        <name>K(+)</name>
        <dbReference type="ChEBI" id="CHEBI:29103"/>
    </cofactor>
    <text evidence="7">Binds 1 potassium ion per subunit.</text>
</comment>
<reference evidence="10 11" key="1">
    <citation type="submission" date="2019-06" db="EMBL/GenBank/DDBJ databases">
        <title>A novel bacterium of genus Amaricoccus, isolated from marine sediment.</title>
        <authorList>
            <person name="Huang H."/>
            <person name="Mo K."/>
            <person name="Hu Y."/>
        </authorList>
    </citation>
    <scope>NUCLEOTIDE SEQUENCE [LARGE SCALE GENOMIC DNA]</scope>
    <source>
        <strain evidence="10 11">HB172011</strain>
    </source>
</reference>
<feature type="binding site" evidence="7">
    <location>
        <position position="432"/>
    </location>
    <ligand>
        <name>(6S)-5-formyl-5,6,7,8-tetrahydrofolate</name>
        <dbReference type="ChEBI" id="CHEBI:57457"/>
    </ligand>
</feature>